<dbReference type="Pfam" id="PF00800">
    <property type="entry name" value="PDT"/>
    <property type="match status" value="1"/>
</dbReference>
<dbReference type="EMBL" id="CM017321">
    <property type="protein sequence ID" value="KAE7999186.1"/>
    <property type="molecule type" value="Genomic_DNA"/>
</dbReference>
<dbReference type="PROSITE" id="PS51171">
    <property type="entry name" value="PREPHENATE_DEHYDR_3"/>
    <property type="match status" value="1"/>
</dbReference>
<dbReference type="Gene3D" id="3.40.190.10">
    <property type="entry name" value="Periplasmic binding protein-like II"/>
    <property type="match status" value="1"/>
</dbReference>
<reference evidence="2 3" key="1">
    <citation type="submission" date="2019-06" db="EMBL/GenBank/DDBJ databases">
        <title>A chromosomal-level reference genome of Carpinus fangiana (Coryloideae, Betulaceae).</title>
        <authorList>
            <person name="Yang X."/>
            <person name="Wang Z."/>
            <person name="Zhang L."/>
            <person name="Hao G."/>
            <person name="Liu J."/>
            <person name="Yang Y."/>
        </authorList>
    </citation>
    <scope>NUCLEOTIDE SEQUENCE [LARGE SCALE GENOMIC DNA]</scope>
    <source>
        <strain evidence="2">Cfa_2016G</strain>
        <tissue evidence="2">Leaf</tissue>
    </source>
</reference>
<dbReference type="InterPro" id="IPR001086">
    <property type="entry name" value="Preph_deHydtase"/>
</dbReference>
<dbReference type="Proteomes" id="UP000327013">
    <property type="component" value="Chromosome 1"/>
</dbReference>
<dbReference type="GO" id="GO:0009094">
    <property type="term" value="P:L-phenylalanine biosynthetic process"/>
    <property type="evidence" value="ECO:0007669"/>
    <property type="project" value="InterPro"/>
</dbReference>
<dbReference type="GO" id="GO:0004664">
    <property type="term" value="F:prephenate dehydratase activity"/>
    <property type="evidence" value="ECO:0007669"/>
    <property type="project" value="InterPro"/>
</dbReference>
<dbReference type="AlphaFoldDB" id="A0A5N6QIU1"/>
<evidence type="ECO:0000259" key="1">
    <source>
        <dbReference type="PROSITE" id="PS51171"/>
    </source>
</evidence>
<evidence type="ECO:0000313" key="3">
    <source>
        <dbReference type="Proteomes" id="UP000327013"/>
    </source>
</evidence>
<proteinExistence type="predicted"/>
<accession>A0A5N6QIU1</accession>
<dbReference type="SUPFAM" id="SSF53850">
    <property type="entry name" value="Periplasmic binding protein-like II"/>
    <property type="match status" value="1"/>
</dbReference>
<feature type="domain" description="Prephenate dehydratase" evidence="1">
    <location>
        <begin position="38"/>
        <end position="93"/>
    </location>
</feature>
<gene>
    <name evidence="2" type="ORF">FH972_003644</name>
</gene>
<keyword evidence="3" id="KW-1185">Reference proteome</keyword>
<name>A0A5N6QIU1_9ROSI</name>
<sequence>MHALSPTISGPGRISYFGNFFGLGGQIIFEPLTPAPICVAYVGVAGAYSHSATLAYYPKCLTLPTENTHQLLQMVEQSNADVAILPVWCSGET</sequence>
<organism evidence="2 3">
    <name type="scientific">Carpinus fangiana</name>
    <dbReference type="NCBI Taxonomy" id="176857"/>
    <lineage>
        <taxon>Eukaryota</taxon>
        <taxon>Viridiplantae</taxon>
        <taxon>Streptophyta</taxon>
        <taxon>Embryophyta</taxon>
        <taxon>Tracheophyta</taxon>
        <taxon>Spermatophyta</taxon>
        <taxon>Magnoliopsida</taxon>
        <taxon>eudicotyledons</taxon>
        <taxon>Gunneridae</taxon>
        <taxon>Pentapetalae</taxon>
        <taxon>rosids</taxon>
        <taxon>fabids</taxon>
        <taxon>Fagales</taxon>
        <taxon>Betulaceae</taxon>
        <taxon>Carpinus</taxon>
    </lineage>
</organism>
<protein>
    <recommendedName>
        <fullName evidence="1">Prephenate dehydratase domain-containing protein</fullName>
    </recommendedName>
</protein>
<evidence type="ECO:0000313" key="2">
    <source>
        <dbReference type="EMBL" id="KAE7999186.1"/>
    </source>
</evidence>